<dbReference type="RefSeq" id="WP_141272043.1">
    <property type="nucleotide sequence ID" value="NZ_BJLH01000013.1"/>
</dbReference>
<evidence type="ECO:0000313" key="3">
    <source>
        <dbReference type="Proteomes" id="UP000318242"/>
    </source>
</evidence>
<evidence type="ECO:0000313" key="2">
    <source>
        <dbReference type="EMBL" id="GEA61692.1"/>
    </source>
</evidence>
<feature type="transmembrane region" description="Helical" evidence="1">
    <location>
        <begin position="23"/>
        <end position="46"/>
    </location>
</feature>
<gene>
    <name evidence="2" type="ORF">VCO01S_28850</name>
</gene>
<dbReference type="Proteomes" id="UP000318242">
    <property type="component" value="Unassembled WGS sequence"/>
</dbReference>
<protein>
    <recommendedName>
        <fullName evidence="4">Fimbrial protein</fullName>
    </recommendedName>
</protein>
<comment type="caution">
    <text evidence="2">The sequence shown here is derived from an EMBL/GenBank/DDBJ whole genome shotgun (WGS) entry which is preliminary data.</text>
</comment>
<dbReference type="OrthoDB" id="6174171at2"/>
<name>A0A4Y3IRE1_9VIBR</name>
<reference evidence="2 3" key="1">
    <citation type="submission" date="2019-06" db="EMBL/GenBank/DDBJ databases">
        <title>Whole genome shotgun sequence of Vibrio comitans NBRC 102076.</title>
        <authorList>
            <person name="Hosoyama A."/>
            <person name="Uohara A."/>
            <person name="Ohji S."/>
            <person name="Ichikawa N."/>
        </authorList>
    </citation>
    <scope>NUCLEOTIDE SEQUENCE [LARGE SCALE GENOMIC DNA]</scope>
    <source>
        <strain evidence="2 3">NBRC 102076</strain>
    </source>
</reference>
<accession>A0A4Y3IRE1</accession>
<dbReference type="AlphaFoldDB" id="A0A4Y3IRE1"/>
<proteinExistence type="predicted"/>
<evidence type="ECO:0000256" key="1">
    <source>
        <dbReference type="SAM" id="Phobius"/>
    </source>
</evidence>
<organism evidence="2 3">
    <name type="scientific">Vibrio comitans NBRC 102076</name>
    <dbReference type="NCBI Taxonomy" id="1219078"/>
    <lineage>
        <taxon>Bacteria</taxon>
        <taxon>Pseudomonadati</taxon>
        <taxon>Pseudomonadota</taxon>
        <taxon>Gammaproteobacteria</taxon>
        <taxon>Vibrionales</taxon>
        <taxon>Vibrionaceae</taxon>
        <taxon>Vibrio</taxon>
    </lineage>
</organism>
<dbReference type="EMBL" id="BJLH01000013">
    <property type="protein sequence ID" value="GEA61692.1"/>
    <property type="molecule type" value="Genomic_DNA"/>
</dbReference>
<keyword evidence="1" id="KW-0812">Transmembrane</keyword>
<keyword evidence="1" id="KW-0472">Membrane</keyword>
<sequence>MDKFISKAKEFASDEEGLTVVEYVIGAALMVAGLGVIFSGLGAALATKLNTIISNIGTGN</sequence>
<keyword evidence="1" id="KW-1133">Transmembrane helix</keyword>
<evidence type="ECO:0008006" key="4">
    <source>
        <dbReference type="Google" id="ProtNLM"/>
    </source>
</evidence>
<keyword evidence="3" id="KW-1185">Reference proteome</keyword>